<comment type="caution">
    <text evidence="3">The sequence shown here is derived from an EMBL/GenBank/DDBJ whole genome shotgun (WGS) entry which is preliminary data.</text>
</comment>
<reference evidence="3 4" key="1">
    <citation type="journal article" date="2011" name="Int. J. Syst. Evol. Microbiol.">
        <title>Zhongshania antarctica gen. nov., sp. nov. and Zhongshania guokunii sp. nov., gammaproteobacteria respectively isolated from coastal attached (fast) ice and surface seawater of the Antarctic.</title>
        <authorList>
            <person name="Li H.J."/>
            <person name="Zhang X.Y."/>
            <person name="Chen C.X."/>
            <person name="Zhang Y.J."/>
            <person name="Gao Z.M."/>
            <person name="Yu Y."/>
            <person name="Chen X.L."/>
            <person name="Chen B."/>
            <person name="Zhang Y.Z."/>
        </authorList>
    </citation>
    <scope>NUCLEOTIDE SEQUENCE [LARGE SCALE GENOMIC DNA]</scope>
    <source>
        <strain evidence="3 4">15-R06ZXC-3</strain>
    </source>
</reference>
<keyword evidence="4" id="KW-1185">Reference proteome</keyword>
<organism evidence="3 4">
    <name type="scientific">Thioclava arctica</name>
    <dbReference type="NCBI Taxonomy" id="3238301"/>
    <lineage>
        <taxon>Bacteria</taxon>
        <taxon>Pseudomonadati</taxon>
        <taxon>Pseudomonadota</taxon>
        <taxon>Alphaproteobacteria</taxon>
        <taxon>Rhodobacterales</taxon>
        <taxon>Paracoccaceae</taxon>
        <taxon>Thioclava</taxon>
    </lineage>
</organism>
<feature type="chain" id="PRO_5045178848" evidence="2">
    <location>
        <begin position="26"/>
        <end position="862"/>
    </location>
</feature>
<feature type="signal peptide" evidence="2">
    <location>
        <begin position="1"/>
        <end position="25"/>
    </location>
</feature>
<dbReference type="Proteomes" id="UP001557465">
    <property type="component" value="Unassembled WGS sequence"/>
</dbReference>
<protein>
    <submittedName>
        <fullName evidence="3">Uncharacterized protein</fullName>
    </submittedName>
</protein>
<dbReference type="EMBL" id="JBFRYC010000015">
    <property type="protein sequence ID" value="MEX1663357.1"/>
    <property type="molecule type" value="Genomic_DNA"/>
</dbReference>
<evidence type="ECO:0000256" key="1">
    <source>
        <dbReference type="SAM" id="MobiDB-lite"/>
    </source>
</evidence>
<evidence type="ECO:0000313" key="3">
    <source>
        <dbReference type="EMBL" id="MEX1663357.1"/>
    </source>
</evidence>
<feature type="region of interest" description="Disordered" evidence="1">
    <location>
        <begin position="328"/>
        <end position="354"/>
    </location>
</feature>
<keyword evidence="2" id="KW-0732">Signal</keyword>
<proteinExistence type="predicted"/>
<evidence type="ECO:0000313" key="4">
    <source>
        <dbReference type="Proteomes" id="UP001557465"/>
    </source>
</evidence>
<evidence type="ECO:0000256" key="2">
    <source>
        <dbReference type="SAM" id="SignalP"/>
    </source>
</evidence>
<accession>A0ABV3TQ60</accession>
<sequence>MATGLRHLARLAVVLSLSPSTAAIAQQVVDSYVAVIGPQDRFNSSGAALTQPGQILAQDRANFHRFGIRQDGDTADRTFLTTEKRARIPALLGSGSVDPAVARAILGGQDAPVLVEVLGSAGRATGLRVTLVTGAQQQPALPGMSAPQPSDLTWNFGRYSADMAFIASADLYRGQDLLVSLRCVEANGAQPAAVAGIDPTPGIVTLHLAPQMAGSGAAGQAINAELALGPSDTLALPFEWRAPPGAFSADLVLVPGFAERLAEGRVAIRTGAQAVDFAGSSGLGEAMAQLSQACMSQATVAAKGCADLEAGADLAQCILPGRASGSGQLPDFELPQPEDGQPQASTAPVPDATASAVGGSFEEVVPLREEALERRFALWMLSERPTMLENEIGWRRWASSDRSFGRRDDRESVSERLREEARAAGAPRRLIIDLPARVPDGDAPMGGASRPPTVVVAEKTEYGGTAGGPAETLRQLEFDNGFVNGSVVLSLVNPVSLVLEGQGAAEAAARGPAARHFLRLEIALEDPVIRLPEVDPVQPRHMGVAATADARVLAASLIDDAAPSRGYPAEPGEPFYHFSSSALEAGMGTEGAPLGDAAALTSLYADLTLRDDRATHGLRSLYPDPDALVEAESGRLGAEQARLAMSLVFLRKHGPDRDIDPPVLRAIADQILSPDEWMRLIPTELRRETGLNVNDEALAAHLASIEDELLEAAASVAPEWPVAFAAVVPVMIRRYDADLGGVRLTVGQTPMPWLRRQDAIERLLEKDPRVAPMSAAEAEGLLASLDQRTTPARRQIAMRVTYDIVGVDAPFVYNLAGAPGGPPGPITLEVIATMGGLVEVGAAELFLDEKLDEPLARLPISE</sequence>
<gene>
    <name evidence="3" type="ORF">AB4874_17245</name>
</gene>
<dbReference type="RefSeq" id="WP_368392907.1">
    <property type="nucleotide sequence ID" value="NZ_JBFRYC010000015.1"/>
</dbReference>
<name>A0ABV3TQ60_9RHOB</name>